<proteinExistence type="predicted"/>
<comment type="caution">
    <text evidence="7">The sequence shown here is derived from an EMBL/GenBank/DDBJ whole genome shotgun (WGS) entry which is preliminary data.</text>
</comment>
<accession>K1TKU4</accession>
<feature type="domain" description="Single Cache" evidence="6">
    <location>
        <begin position="44"/>
        <end position="137"/>
    </location>
</feature>
<dbReference type="Pfam" id="PF17200">
    <property type="entry name" value="sCache_2"/>
    <property type="match status" value="1"/>
</dbReference>
<gene>
    <name evidence="7" type="ORF">LEA_07826</name>
</gene>
<dbReference type="GO" id="GO:0005886">
    <property type="term" value="C:plasma membrane"/>
    <property type="evidence" value="ECO:0007669"/>
    <property type="project" value="UniProtKB-SubCell"/>
</dbReference>
<sequence length="142" mass="16219">MNNIKVQTKMIMVILATMAALVLCTIFSAQSMMELQSRALETMETDERDSYDEQIKQQVDNVISLCQTIYDQYQEGVYTEAEAKKLAADEIRQLRYGDSGYFWIDQYDGTNVVLLGSATEGTNRMETEDANGYQMVKEIIRV</sequence>
<dbReference type="EMBL" id="AJWY01005173">
    <property type="protein sequence ID" value="EKC70353.1"/>
    <property type="molecule type" value="Genomic_DNA"/>
</dbReference>
<evidence type="ECO:0000256" key="2">
    <source>
        <dbReference type="ARBA" id="ARBA00022475"/>
    </source>
</evidence>
<name>K1TKU4_9ZZZZ</name>
<evidence type="ECO:0000256" key="5">
    <source>
        <dbReference type="ARBA" id="ARBA00023136"/>
    </source>
</evidence>
<evidence type="ECO:0000256" key="1">
    <source>
        <dbReference type="ARBA" id="ARBA00004651"/>
    </source>
</evidence>
<reference evidence="7" key="1">
    <citation type="journal article" date="2013" name="Environ. Microbiol.">
        <title>Microbiota from the distal guts of lean and obese adolescents exhibit partial functional redundancy besides clear differences in community structure.</title>
        <authorList>
            <person name="Ferrer M."/>
            <person name="Ruiz A."/>
            <person name="Lanza F."/>
            <person name="Haange S.B."/>
            <person name="Oberbach A."/>
            <person name="Till H."/>
            <person name="Bargiela R."/>
            <person name="Campoy C."/>
            <person name="Segura M.T."/>
            <person name="Richter M."/>
            <person name="von Bergen M."/>
            <person name="Seifert J."/>
            <person name="Suarez A."/>
        </authorList>
    </citation>
    <scope>NUCLEOTIDE SEQUENCE</scope>
</reference>
<dbReference type="SMART" id="SM01049">
    <property type="entry name" value="Cache_2"/>
    <property type="match status" value="1"/>
</dbReference>
<keyword evidence="3" id="KW-0812">Transmembrane</keyword>
<keyword evidence="2" id="KW-1003">Cell membrane</keyword>
<evidence type="ECO:0000256" key="4">
    <source>
        <dbReference type="ARBA" id="ARBA00022989"/>
    </source>
</evidence>
<dbReference type="AlphaFoldDB" id="K1TKU4"/>
<dbReference type="InterPro" id="IPR033480">
    <property type="entry name" value="sCache_2"/>
</dbReference>
<comment type="subcellular location">
    <subcellularLocation>
        <location evidence="1">Cell membrane</location>
        <topology evidence="1">Multi-pass membrane protein</topology>
    </subcellularLocation>
</comment>
<protein>
    <submittedName>
        <fullName evidence="7">Secreted protein containing Cache, type 2 domain protein</fullName>
    </submittedName>
</protein>
<dbReference type="Gene3D" id="3.30.450.20">
    <property type="entry name" value="PAS domain"/>
    <property type="match status" value="1"/>
</dbReference>
<evidence type="ECO:0000256" key="3">
    <source>
        <dbReference type="ARBA" id="ARBA00022692"/>
    </source>
</evidence>
<keyword evidence="5" id="KW-0472">Membrane</keyword>
<feature type="non-terminal residue" evidence="7">
    <location>
        <position position="142"/>
    </location>
</feature>
<organism evidence="7">
    <name type="scientific">human gut metagenome</name>
    <dbReference type="NCBI Taxonomy" id="408170"/>
    <lineage>
        <taxon>unclassified sequences</taxon>
        <taxon>metagenomes</taxon>
        <taxon>organismal metagenomes</taxon>
    </lineage>
</organism>
<evidence type="ECO:0000313" key="7">
    <source>
        <dbReference type="EMBL" id="EKC70353.1"/>
    </source>
</evidence>
<evidence type="ECO:0000259" key="6">
    <source>
        <dbReference type="SMART" id="SM01049"/>
    </source>
</evidence>
<keyword evidence="4" id="KW-1133">Transmembrane helix</keyword>